<organism evidence="2 3">
    <name type="scientific">Fulvimarina endophytica</name>
    <dbReference type="NCBI Taxonomy" id="2293836"/>
    <lineage>
        <taxon>Bacteria</taxon>
        <taxon>Pseudomonadati</taxon>
        <taxon>Pseudomonadota</taxon>
        <taxon>Alphaproteobacteria</taxon>
        <taxon>Hyphomicrobiales</taxon>
        <taxon>Aurantimonadaceae</taxon>
        <taxon>Fulvimarina</taxon>
    </lineage>
</organism>
<feature type="chain" id="PRO_5016845045" description="Surface antigen domain-containing protein" evidence="1">
    <location>
        <begin position="24"/>
        <end position="132"/>
    </location>
</feature>
<evidence type="ECO:0000313" key="3">
    <source>
        <dbReference type="Proteomes" id="UP000264310"/>
    </source>
</evidence>
<keyword evidence="1" id="KW-0732">Signal</keyword>
<feature type="signal peptide" evidence="1">
    <location>
        <begin position="1"/>
        <end position="23"/>
    </location>
</feature>
<sequence>MPRKPFTVSLLACLALSLNGCLSLPGAGLAPSSPGAASLDGGIIGRSAYAQRLPSGARARAVEAEYQALQFGSTGEPVAWSAEGVSGRVVPTQVYRVGSQDCRSFTQYVDGAGANGMIGTACKSPEGTWVLV</sequence>
<evidence type="ECO:0000313" key="2">
    <source>
        <dbReference type="EMBL" id="RFC64235.1"/>
    </source>
</evidence>
<reference evidence="2 3" key="1">
    <citation type="submission" date="2018-08" db="EMBL/GenBank/DDBJ databases">
        <title>Fulvimarina sp. 85, whole genome shotgun sequence.</title>
        <authorList>
            <person name="Tuo L."/>
        </authorList>
    </citation>
    <scope>NUCLEOTIDE SEQUENCE [LARGE SCALE GENOMIC DNA]</scope>
    <source>
        <strain evidence="2 3">85</strain>
    </source>
</reference>
<dbReference type="EMBL" id="QURL01000003">
    <property type="protein sequence ID" value="RFC64235.1"/>
    <property type="molecule type" value="Genomic_DNA"/>
</dbReference>
<dbReference type="OrthoDB" id="5402098at2"/>
<name>A0A371X4S6_9HYPH</name>
<keyword evidence="3" id="KW-1185">Reference proteome</keyword>
<dbReference type="Proteomes" id="UP000264310">
    <property type="component" value="Unassembled WGS sequence"/>
</dbReference>
<gene>
    <name evidence="2" type="ORF">DYI37_07800</name>
</gene>
<dbReference type="RefSeq" id="WP_116682651.1">
    <property type="nucleotide sequence ID" value="NZ_QURL01000003.1"/>
</dbReference>
<evidence type="ECO:0000256" key="1">
    <source>
        <dbReference type="SAM" id="SignalP"/>
    </source>
</evidence>
<dbReference type="AlphaFoldDB" id="A0A371X4S6"/>
<accession>A0A371X4S6</accession>
<proteinExistence type="predicted"/>
<comment type="caution">
    <text evidence="2">The sequence shown here is derived from an EMBL/GenBank/DDBJ whole genome shotgun (WGS) entry which is preliminary data.</text>
</comment>
<evidence type="ECO:0008006" key="4">
    <source>
        <dbReference type="Google" id="ProtNLM"/>
    </source>
</evidence>
<protein>
    <recommendedName>
        <fullName evidence="4">Surface antigen domain-containing protein</fullName>
    </recommendedName>
</protein>